<evidence type="ECO:0000313" key="2">
    <source>
        <dbReference type="Proteomes" id="UP000593578"/>
    </source>
</evidence>
<dbReference type="PANTHER" id="PTHR31286:SF173">
    <property type="entry name" value="DUF4283 DOMAIN-CONTAINING PROTEIN"/>
    <property type="match status" value="1"/>
</dbReference>
<dbReference type="Proteomes" id="UP000593578">
    <property type="component" value="Unassembled WGS sequence"/>
</dbReference>
<dbReference type="PANTHER" id="PTHR31286">
    <property type="entry name" value="GLYCINE-RICH CELL WALL STRUCTURAL PROTEIN 1.8-LIKE"/>
    <property type="match status" value="1"/>
</dbReference>
<protein>
    <recommendedName>
        <fullName evidence="3">DUF4283 domain-containing protein</fullName>
    </recommendedName>
</protein>
<evidence type="ECO:0000313" key="1">
    <source>
        <dbReference type="EMBL" id="MBA0603243.1"/>
    </source>
</evidence>
<dbReference type="AlphaFoldDB" id="A0A7J8QPI3"/>
<proteinExistence type="predicted"/>
<comment type="caution">
    <text evidence="1">The sequence shown here is derived from an EMBL/GenBank/DDBJ whole genome shotgun (WGS) entry which is preliminary data.</text>
</comment>
<dbReference type="EMBL" id="JABEZZ010000013">
    <property type="protein sequence ID" value="MBA0603243.1"/>
    <property type="molecule type" value="Genomic_DNA"/>
</dbReference>
<evidence type="ECO:0008006" key="3">
    <source>
        <dbReference type="Google" id="ProtNLM"/>
    </source>
</evidence>
<gene>
    <name evidence="1" type="ORF">Gorai_003396</name>
</gene>
<sequence length="121" mass="13801">MDVENGYFLAKFKNSKAYEKIRLPGLLGHMYKRKILREIRGIIGKVAKLDFNTDNGVRGRFARMIVFVNLDRALISQEICPRRVMVSDESDEGISENMSEHRQNMGLNIEEAPPNLGTYGP</sequence>
<name>A0A7J8QPI3_GOSRA</name>
<accession>A0A7J8QPI3</accession>
<reference evidence="1 2" key="1">
    <citation type="journal article" date="2019" name="Genome Biol. Evol.">
        <title>Insights into the evolution of the New World diploid cottons (Gossypium, subgenus Houzingenia) based on genome sequencing.</title>
        <authorList>
            <person name="Grover C.E."/>
            <person name="Arick M.A. 2nd"/>
            <person name="Thrash A."/>
            <person name="Conover J.L."/>
            <person name="Sanders W.S."/>
            <person name="Peterson D.G."/>
            <person name="Frelichowski J.E."/>
            <person name="Scheffler J.A."/>
            <person name="Scheffler B.E."/>
            <person name="Wendel J.F."/>
        </authorList>
    </citation>
    <scope>NUCLEOTIDE SEQUENCE [LARGE SCALE GENOMIC DNA]</scope>
    <source>
        <strain evidence="1">8</strain>
        <tissue evidence="1">Leaf</tissue>
    </source>
</reference>
<organism evidence="1 2">
    <name type="scientific">Gossypium raimondii</name>
    <name type="common">Peruvian cotton</name>
    <name type="synonym">Gossypium klotzschianum subsp. raimondii</name>
    <dbReference type="NCBI Taxonomy" id="29730"/>
    <lineage>
        <taxon>Eukaryota</taxon>
        <taxon>Viridiplantae</taxon>
        <taxon>Streptophyta</taxon>
        <taxon>Embryophyta</taxon>
        <taxon>Tracheophyta</taxon>
        <taxon>Spermatophyta</taxon>
        <taxon>Magnoliopsida</taxon>
        <taxon>eudicotyledons</taxon>
        <taxon>Gunneridae</taxon>
        <taxon>Pentapetalae</taxon>
        <taxon>rosids</taxon>
        <taxon>malvids</taxon>
        <taxon>Malvales</taxon>
        <taxon>Malvaceae</taxon>
        <taxon>Malvoideae</taxon>
        <taxon>Gossypium</taxon>
    </lineage>
</organism>
<dbReference type="InterPro" id="IPR040256">
    <property type="entry name" value="At4g02000-like"/>
</dbReference>